<feature type="region of interest" description="Disordered" evidence="1">
    <location>
        <begin position="91"/>
        <end position="111"/>
    </location>
</feature>
<proteinExistence type="predicted"/>
<reference evidence="2" key="1">
    <citation type="submission" date="2020-08" db="EMBL/GenBank/DDBJ databases">
        <title>Spodoptera exigua strain:BAW_Kor-Di-RS1 Genome sequencing and assembly.</title>
        <authorList>
            <person name="Kim J."/>
            <person name="Nam H.Y."/>
            <person name="Kwon M."/>
            <person name="Choi J.H."/>
            <person name="Cho S.R."/>
            <person name="Kim G.-H."/>
        </authorList>
    </citation>
    <scope>NUCLEOTIDE SEQUENCE</scope>
    <source>
        <strain evidence="2">BAW_Kor-Di-RS1</strain>
        <tissue evidence="2">Whole-body</tissue>
    </source>
</reference>
<evidence type="ECO:0000313" key="2">
    <source>
        <dbReference type="EMBL" id="KAF9417773.1"/>
    </source>
</evidence>
<sequence length="525" mass="55907">MIELHAPSAVWREGAMRKELDDAFHADLDCRLRAPDGSSPPGAGAPAPAPPAPPAEAPRSAFPAQRFQHYGNNDDINRQLRDLLQRHPEKMWPGQHESSSPATGVGEGQPFRQPLPVALRARAPLMHPARPDHHLIMQQRLISADNSQLQQAVQSPAPQQMVEQKQNVVPNNVCVLMRMYFAAPSNDNKQESNQEQGTDEMDMGDMDKLEQDGSNIGEVGDILTGLGGEDDEELFETLTAEIGEQFNILEYADPELAALNDAEHILDGLELADDGMPERHAKREPEDEQDQVQDNKNMYNDLQKAVKNIECKPEVKSEMEDVKPDVKLEAPATPAPQPMYSDPVQRVITQNQQIALQQGARGPQFGPGQVMGQQVVQRPQVQFTASQHMHYAQGGAGGGAAGGAGMAGSAASAASIVSAMTAQVNAALAAGRSIAAGTRLVAADGSVGVVRPDRTVALAHLPYAGTARYTALPLLLPATVSGGQVATGQVVQTGPVGGVGQTGVSLGSHLQVTVSLSHRVAINVN</sequence>
<accession>A0A835GLL7</accession>
<gene>
    <name evidence="2" type="ORF">HW555_005187</name>
</gene>
<keyword evidence="3" id="KW-1185">Reference proteome</keyword>
<dbReference type="AlphaFoldDB" id="A0A835GLL7"/>
<dbReference type="Proteomes" id="UP000648187">
    <property type="component" value="Unassembled WGS sequence"/>
</dbReference>
<organism evidence="2 3">
    <name type="scientific">Spodoptera exigua</name>
    <name type="common">Beet armyworm</name>
    <name type="synonym">Noctua fulgens</name>
    <dbReference type="NCBI Taxonomy" id="7107"/>
    <lineage>
        <taxon>Eukaryota</taxon>
        <taxon>Metazoa</taxon>
        <taxon>Ecdysozoa</taxon>
        <taxon>Arthropoda</taxon>
        <taxon>Hexapoda</taxon>
        <taxon>Insecta</taxon>
        <taxon>Pterygota</taxon>
        <taxon>Neoptera</taxon>
        <taxon>Endopterygota</taxon>
        <taxon>Lepidoptera</taxon>
        <taxon>Glossata</taxon>
        <taxon>Ditrysia</taxon>
        <taxon>Noctuoidea</taxon>
        <taxon>Noctuidae</taxon>
        <taxon>Amphipyrinae</taxon>
        <taxon>Spodoptera</taxon>
    </lineage>
</organism>
<evidence type="ECO:0000313" key="3">
    <source>
        <dbReference type="Proteomes" id="UP000648187"/>
    </source>
</evidence>
<evidence type="ECO:0000256" key="1">
    <source>
        <dbReference type="SAM" id="MobiDB-lite"/>
    </source>
</evidence>
<comment type="caution">
    <text evidence="2">The sequence shown here is derived from an EMBL/GenBank/DDBJ whole genome shotgun (WGS) entry which is preliminary data.</text>
</comment>
<feature type="compositionally biased region" description="Low complexity" evidence="1">
    <location>
        <begin position="35"/>
        <end position="46"/>
    </location>
</feature>
<feature type="compositionally biased region" description="Pro residues" evidence="1">
    <location>
        <begin position="47"/>
        <end position="56"/>
    </location>
</feature>
<name>A0A835GLL7_SPOEX</name>
<feature type="region of interest" description="Disordered" evidence="1">
    <location>
        <begin position="31"/>
        <end position="59"/>
    </location>
</feature>
<dbReference type="EMBL" id="JACKWZ010000065">
    <property type="protein sequence ID" value="KAF9417773.1"/>
    <property type="molecule type" value="Genomic_DNA"/>
</dbReference>
<protein>
    <submittedName>
        <fullName evidence="2">Uncharacterized protein</fullName>
    </submittedName>
</protein>